<dbReference type="PROSITE" id="PS50292">
    <property type="entry name" value="PEROXIDASE_3"/>
    <property type="match status" value="1"/>
</dbReference>
<protein>
    <submittedName>
        <fullName evidence="1">Uncharacterized protein</fullName>
    </submittedName>
</protein>
<dbReference type="PANTHER" id="PTHR11475:SF63">
    <property type="entry name" value="EOSINOPHIL PEROXIDASE"/>
    <property type="match status" value="1"/>
</dbReference>
<reference evidence="1" key="3">
    <citation type="submission" date="2025-09" db="UniProtKB">
        <authorList>
            <consortium name="Ensembl"/>
        </authorList>
    </citation>
    <scope>IDENTIFICATION</scope>
</reference>
<dbReference type="AlphaFoldDB" id="G1MST1"/>
<dbReference type="PRINTS" id="PR00457">
    <property type="entry name" value="ANPEROXIDASE"/>
</dbReference>
<dbReference type="SUPFAM" id="SSF48113">
    <property type="entry name" value="Heme-dependent peroxidases"/>
    <property type="match status" value="1"/>
</dbReference>
<dbReference type="Gene3D" id="1.10.640.10">
    <property type="entry name" value="Haem peroxidase domain superfamily, animal type"/>
    <property type="match status" value="1"/>
</dbReference>
<evidence type="ECO:0000313" key="2">
    <source>
        <dbReference type="Proteomes" id="UP000001645"/>
    </source>
</evidence>
<dbReference type="Proteomes" id="UP000001645">
    <property type="component" value="Chromosome 21"/>
</dbReference>
<dbReference type="InterPro" id="IPR010255">
    <property type="entry name" value="Haem_peroxidase_sf"/>
</dbReference>
<dbReference type="Ensembl" id="ENSMGAT00000002061.2">
    <property type="protein sequence ID" value="ENSMGAP00000001404.2"/>
    <property type="gene ID" value="ENSMGAG00000001879.2"/>
</dbReference>
<dbReference type="PANTHER" id="PTHR11475">
    <property type="entry name" value="OXIDASE/PEROXIDASE"/>
    <property type="match status" value="1"/>
</dbReference>
<reference evidence="1 2" key="1">
    <citation type="journal article" date="2010" name="PLoS Biol.">
        <title>Multi-platform next-generation sequencing of the domestic turkey (Meleagris gallopavo): genome assembly and analysis.</title>
        <authorList>
            <person name="Dalloul R.A."/>
            <person name="Long J.A."/>
            <person name="Zimin A.V."/>
            <person name="Aslam L."/>
            <person name="Beal K."/>
            <person name="Blomberg L.A."/>
            <person name="Bouffard P."/>
            <person name="Burt D.W."/>
            <person name="Crasta O."/>
            <person name="Crooijmans R.P."/>
            <person name="Cooper K."/>
            <person name="Coulombe R.A."/>
            <person name="De S."/>
            <person name="Delany M.E."/>
            <person name="Dodgson J.B."/>
            <person name="Dong J.J."/>
            <person name="Evans C."/>
            <person name="Frederickson K.M."/>
            <person name="Flicek P."/>
            <person name="Florea L."/>
            <person name="Folkerts O."/>
            <person name="Groenen M.A."/>
            <person name="Harkins T.T."/>
            <person name="Herrero J."/>
            <person name="Hoffmann S."/>
            <person name="Megens H.J."/>
            <person name="Jiang A."/>
            <person name="de Jong P."/>
            <person name="Kaiser P."/>
            <person name="Kim H."/>
            <person name="Kim K.W."/>
            <person name="Kim S."/>
            <person name="Langenberger D."/>
            <person name="Lee M.K."/>
            <person name="Lee T."/>
            <person name="Mane S."/>
            <person name="Marcais G."/>
            <person name="Marz M."/>
            <person name="McElroy A.P."/>
            <person name="Modise T."/>
            <person name="Nefedov M."/>
            <person name="Notredame C."/>
            <person name="Paton I.R."/>
            <person name="Payne W.S."/>
            <person name="Pertea G."/>
            <person name="Prickett D."/>
            <person name="Puiu D."/>
            <person name="Qioa D."/>
            <person name="Raineri E."/>
            <person name="Ruffier M."/>
            <person name="Salzberg S.L."/>
            <person name="Schatz M.C."/>
            <person name="Scheuring C."/>
            <person name="Schmidt C.J."/>
            <person name="Schroeder S."/>
            <person name="Searle S.M."/>
            <person name="Smith E.J."/>
            <person name="Smith J."/>
            <person name="Sonstegard T.S."/>
            <person name="Stadler P.F."/>
            <person name="Tafer H."/>
            <person name="Tu Z.J."/>
            <person name="Van Tassell C.P."/>
            <person name="Vilella A.J."/>
            <person name="Williams K.P."/>
            <person name="Yorke J.A."/>
            <person name="Zhang L."/>
            <person name="Zhang H.B."/>
            <person name="Zhang X."/>
            <person name="Zhang Y."/>
            <person name="Reed K.M."/>
        </authorList>
    </citation>
    <scope>NUCLEOTIDE SEQUENCE [LARGE SCALE GENOMIC DNA]</scope>
</reference>
<dbReference type="InParanoid" id="G1MST1"/>
<dbReference type="GO" id="GO:0020037">
    <property type="term" value="F:heme binding"/>
    <property type="evidence" value="ECO:0007669"/>
    <property type="project" value="InterPro"/>
</dbReference>
<evidence type="ECO:0000313" key="1">
    <source>
        <dbReference type="Ensembl" id="ENSMGAP00000001404.2"/>
    </source>
</evidence>
<dbReference type="Bgee" id="ENSMGAG00000001879">
    <property type="expression patterns" value="Expressed in thymus"/>
</dbReference>
<dbReference type="GO" id="GO:0042742">
    <property type="term" value="P:defense response to bacterium"/>
    <property type="evidence" value="ECO:0007669"/>
    <property type="project" value="TreeGrafter"/>
</dbReference>
<reference evidence="1" key="2">
    <citation type="submission" date="2025-08" db="UniProtKB">
        <authorList>
            <consortium name="Ensembl"/>
        </authorList>
    </citation>
    <scope>IDENTIFICATION</scope>
</reference>
<dbReference type="GO" id="GO:0006979">
    <property type="term" value="P:response to oxidative stress"/>
    <property type="evidence" value="ECO:0007669"/>
    <property type="project" value="InterPro"/>
</dbReference>
<proteinExistence type="predicted"/>
<dbReference type="GO" id="GO:0005615">
    <property type="term" value="C:extracellular space"/>
    <property type="evidence" value="ECO:0007669"/>
    <property type="project" value="TreeGrafter"/>
</dbReference>
<name>G1MST1_MELGA</name>
<sequence>VNCEFCSRYRTITGKCNKRRNSLLGACNRASADGCQQTFEDGVSVPHGCIHSYGHFLTHTFCFHPLQVQKVSNKIARFSPGQLKLDQQRSLTFMQWGHFIDHDLDFSPESPSRVAFSGKADCHTSCAKLPPCFPIQIPPNNPRIKNTRDRIPFFRSAPACDSSRATREQISALTSFLNGSMAFGSEQPLVSKLKNRNNKLGLLAVNHNFTDKGMAYLPSARMPCVKVSGKANVPCFFAGDSRASGMLELACMHTLFVQEHKCLARELKRLNPHWNGEKLYQEAWKIVGAMIQVPRHPPALLPSPMDSFLQGLQGVGGSCISSVFTMAFRFAHASIPFKTFFGVWHVVKGSKSYVGITEITGLLRLEKTSKIIQSNCHLLPIERIGLDLALNMQRGRDHGLPGKLTVAAELPKENK</sequence>
<organism evidence="1 2">
    <name type="scientific">Meleagris gallopavo</name>
    <name type="common">Wild turkey</name>
    <dbReference type="NCBI Taxonomy" id="9103"/>
    <lineage>
        <taxon>Eukaryota</taxon>
        <taxon>Metazoa</taxon>
        <taxon>Chordata</taxon>
        <taxon>Craniata</taxon>
        <taxon>Vertebrata</taxon>
        <taxon>Euteleostomi</taxon>
        <taxon>Archelosauria</taxon>
        <taxon>Archosauria</taxon>
        <taxon>Dinosauria</taxon>
        <taxon>Saurischia</taxon>
        <taxon>Theropoda</taxon>
        <taxon>Coelurosauria</taxon>
        <taxon>Aves</taxon>
        <taxon>Neognathae</taxon>
        <taxon>Galloanserae</taxon>
        <taxon>Galliformes</taxon>
        <taxon>Phasianidae</taxon>
        <taxon>Meleagridinae</taxon>
        <taxon>Meleagris</taxon>
    </lineage>
</organism>
<dbReference type="InterPro" id="IPR019791">
    <property type="entry name" value="Haem_peroxidase_animal"/>
</dbReference>
<dbReference type="Pfam" id="PF03098">
    <property type="entry name" value="An_peroxidase"/>
    <property type="match status" value="1"/>
</dbReference>
<dbReference type="HOGENOM" id="CLU_006087_1_1_1"/>
<dbReference type="InterPro" id="IPR037120">
    <property type="entry name" value="Haem_peroxidase_sf_animal"/>
</dbReference>
<dbReference type="GO" id="GO:0004601">
    <property type="term" value="F:peroxidase activity"/>
    <property type="evidence" value="ECO:0007669"/>
    <property type="project" value="InterPro"/>
</dbReference>
<dbReference type="GeneTree" id="ENSGT00940000156009"/>
<keyword evidence="2" id="KW-1185">Reference proteome</keyword>
<accession>G1MST1</accession>